<dbReference type="AlphaFoldDB" id="A0A225VSV8"/>
<evidence type="ECO:0000313" key="3">
    <source>
        <dbReference type="Proteomes" id="UP000198211"/>
    </source>
</evidence>
<feature type="region of interest" description="Disordered" evidence="1">
    <location>
        <begin position="79"/>
        <end position="102"/>
    </location>
</feature>
<feature type="compositionally biased region" description="Basic and acidic residues" evidence="1">
    <location>
        <begin position="83"/>
        <end position="102"/>
    </location>
</feature>
<dbReference type="Proteomes" id="UP000198211">
    <property type="component" value="Unassembled WGS sequence"/>
</dbReference>
<organism evidence="2 3">
    <name type="scientific">Phytophthora megakarya</name>
    <dbReference type="NCBI Taxonomy" id="4795"/>
    <lineage>
        <taxon>Eukaryota</taxon>
        <taxon>Sar</taxon>
        <taxon>Stramenopiles</taxon>
        <taxon>Oomycota</taxon>
        <taxon>Peronosporomycetes</taxon>
        <taxon>Peronosporales</taxon>
        <taxon>Peronosporaceae</taxon>
        <taxon>Phytophthora</taxon>
    </lineage>
</organism>
<reference evidence="3" key="1">
    <citation type="submission" date="2017-03" db="EMBL/GenBank/DDBJ databases">
        <title>Phytopthora megakarya and P. palmivora, two closely related causual agents of cacao black pod achieved similar genome size and gene model numbers by different mechanisms.</title>
        <authorList>
            <person name="Ali S."/>
            <person name="Shao J."/>
            <person name="Larry D.J."/>
            <person name="Kronmiller B."/>
            <person name="Shen D."/>
            <person name="Strem M.D."/>
            <person name="Melnick R.L."/>
            <person name="Guiltinan M.J."/>
            <person name="Tyler B.M."/>
            <person name="Meinhardt L.W."/>
            <person name="Bailey B.A."/>
        </authorList>
    </citation>
    <scope>NUCLEOTIDE SEQUENCE [LARGE SCALE GENOMIC DNA]</scope>
    <source>
        <strain evidence="3">zdho120</strain>
    </source>
</reference>
<keyword evidence="3" id="KW-1185">Reference proteome</keyword>
<accession>A0A225VSV8</accession>
<gene>
    <name evidence="2" type="ORF">PHMEG_00019043</name>
</gene>
<sequence length="275" mass="30222">DDSSSDEDNLFYHDNDENDATTELTWQIRELTAMEEMDPTPRFEIAQHRPLGKITPFRGRLDESENYILTLRLTLDPPQPHIGSERRVTIPERGPSSDRAEKEEELLTAKSKAVEAKWPSVVCGTSVNELLQQTLDSSDFAAGVWGVCTDVEFSSEANTSATFDHCYLFQTSSKYDVTDVDSSLMVNFSNYSLCDRYSRAGDESNDTQLQYASALATIAGMDAVQFIKLLDKSCSAPGSATLAFGAISMSTGVLSFVGLTLASHAARSASSWVLR</sequence>
<protein>
    <submittedName>
        <fullName evidence="2">Uncharacterized protein</fullName>
    </submittedName>
</protein>
<name>A0A225VSV8_9STRA</name>
<evidence type="ECO:0000256" key="1">
    <source>
        <dbReference type="SAM" id="MobiDB-lite"/>
    </source>
</evidence>
<proteinExistence type="predicted"/>
<evidence type="ECO:0000313" key="2">
    <source>
        <dbReference type="EMBL" id="OWZ08422.1"/>
    </source>
</evidence>
<feature type="non-terminal residue" evidence="2">
    <location>
        <position position="1"/>
    </location>
</feature>
<dbReference type="OrthoDB" id="71476at2759"/>
<comment type="caution">
    <text evidence="2">The sequence shown here is derived from an EMBL/GenBank/DDBJ whole genome shotgun (WGS) entry which is preliminary data.</text>
</comment>
<dbReference type="EMBL" id="NBNE01003161">
    <property type="protein sequence ID" value="OWZ08422.1"/>
    <property type="molecule type" value="Genomic_DNA"/>
</dbReference>